<evidence type="ECO:0000313" key="1">
    <source>
        <dbReference type="EMBL" id="MDQ0166263.1"/>
    </source>
</evidence>
<gene>
    <name evidence="1" type="ORF">J2S11_002164</name>
</gene>
<evidence type="ECO:0000313" key="2">
    <source>
        <dbReference type="Proteomes" id="UP001235840"/>
    </source>
</evidence>
<name>A0ABT9VZ55_9BACI</name>
<organism evidence="1 2">
    <name type="scientific">Caldalkalibacillus horti</name>
    <dbReference type="NCBI Taxonomy" id="77523"/>
    <lineage>
        <taxon>Bacteria</taxon>
        <taxon>Bacillati</taxon>
        <taxon>Bacillota</taxon>
        <taxon>Bacilli</taxon>
        <taxon>Bacillales</taxon>
        <taxon>Bacillaceae</taxon>
        <taxon>Caldalkalibacillus</taxon>
    </lineage>
</organism>
<dbReference type="Gene3D" id="3.40.30.10">
    <property type="entry name" value="Glutaredoxin"/>
    <property type="match status" value="1"/>
</dbReference>
<dbReference type="SUPFAM" id="SSF52833">
    <property type="entry name" value="Thioredoxin-like"/>
    <property type="match status" value="1"/>
</dbReference>
<dbReference type="RefSeq" id="WP_370875496.1">
    <property type="nucleotide sequence ID" value="NZ_BAAADK010000048.1"/>
</dbReference>
<accession>A0ABT9VZ55</accession>
<sequence length="182" mass="21507">MLHTWFEKGATFEQYRTDMQVNQQEMLRVYEQVSFSTEDEGFFKELKQRKWRGIVLTADWCGDAALCVPIIQRMAEESEIPLRYLIRDENLELMDQYLTNGTSRAIPIFIFIDEHGAETRVWGPRSPEVQQLVTELRSTLPNAEDPTFQEKQQQMFKDFKAKINHDSTIWRTVIDSVVQRLK</sequence>
<comment type="caution">
    <text evidence="1">The sequence shown here is derived from an EMBL/GenBank/DDBJ whole genome shotgun (WGS) entry which is preliminary data.</text>
</comment>
<dbReference type="InterPro" id="IPR036249">
    <property type="entry name" value="Thioredoxin-like_sf"/>
</dbReference>
<dbReference type="Pfam" id="PF14595">
    <property type="entry name" value="Thioredoxin_9"/>
    <property type="match status" value="1"/>
</dbReference>
<dbReference type="Proteomes" id="UP001235840">
    <property type="component" value="Unassembled WGS sequence"/>
</dbReference>
<reference evidence="1 2" key="1">
    <citation type="submission" date="2023-07" db="EMBL/GenBank/DDBJ databases">
        <title>Genomic Encyclopedia of Type Strains, Phase IV (KMG-IV): sequencing the most valuable type-strain genomes for metagenomic binning, comparative biology and taxonomic classification.</title>
        <authorList>
            <person name="Goeker M."/>
        </authorList>
    </citation>
    <scope>NUCLEOTIDE SEQUENCE [LARGE SCALE GENOMIC DNA]</scope>
    <source>
        <strain evidence="1 2">DSM 12751</strain>
    </source>
</reference>
<dbReference type="EMBL" id="JAUSTY010000007">
    <property type="protein sequence ID" value="MDQ0166263.1"/>
    <property type="molecule type" value="Genomic_DNA"/>
</dbReference>
<protein>
    <recommendedName>
        <fullName evidence="3">Thioredoxin family protein</fullName>
    </recommendedName>
</protein>
<evidence type="ECO:0008006" key="3">
    <source>
        <dbReference type="Google" id="ProtNLM"/>
    </source>
</evidence>
<proteinExistence type="predicted"/>
<keyword evidence="2" id="KW-1185">Reference proteome</keyword>